<dbReference type="InterPro" id="IPR029058">
    <property type="entry name" value="AB_hydrolase_fold"/>
</dbReference>
<proteinExistence type="predicted"/>
<dbReference type="EMBL" id="VYDO01000073">
    <property type="protein sequence ID" value="MYG37771.1"/>
    <property type="molecule type" value="Genomic_DNA"/>
</dbReference>
<dbReference type="SUPFAM" id="SSF53474">
    <property type="entry name" value="alpha/beta-Hydrolases"/>
    <property type="match status" value="1"/>
</dbReference>
<dbReference type="PANTHER" id="PTHR43056:SF5">
    <property type="entry name" value="PEPTIDASE S9 PROLYL OLIGOPEPTIDASE CATALYTIC DOMAIN-CONTAINING PROTEIN"/>
    <property type="match status" value="1"/>
</dbReference>
<evidence type="ECO:0000259" key="1">
    <source>
        <dbReference type="Pfam" id="PF00326"/>
    </source>
</evidence>
<dbReference type="SUPFAM" id="SSF82171">
    <property type="entry name" value="DPP6 N-terminal domain-like"/>
    <property type="match status" value="1"/>
</dbReference>
<feature type="domain" description="Peptidase S9 prolyl oligopeptidase catalytic" evidence="1">
    <location>
        <begin position="421"/>
        <end position="626"/>
    </location>
</feature>
<organism evidence="2">
    <name type="scientific">Synechococcus sp. SB0676_bin_10</name>
    <dbReference type="NCBI Taxonomy" id="2604869"/>
    <lineage>
        <taxon>Bacteria</taxon>
        <taxon>Bacillati</taxon>
        <taxon>Cyanobacteriota</taxon>
        <taxon>Cyanophyceae</taxon>
        <taxon>Synechococcales</taxon>
        <taxon>Synechococcaceae</taxon>
        <taxon>Synechococcus</taxon>
    </lineage>
</organism>
<dbReference type="Pfam" id="PF00326">
    <property type="entry name" value="Peptidase_S9"/>
    <property type="match status" value="1"/>
</dbReference>
<dbReference type="InterPro" id="IPR050585">
    <property type="entry name" value="Xaa-Pro_dipeptidyl-ppase/CocE"/>
</dbReference>
<gene>
    <name evidence="2" type="ORF">F4162_01890</name>
</gene>
<reference evidence="2" key="1">
    <citation type="submission" date="2019-09" db="EMBL/GenBank/DDBJ databases">
        <title>Characterisation of the sponge microbiome using genome-centric metagenomics.</title>
        <authorList>
            <person name="Engelberts J.P."/>
            <person name="Robbins S.J."/>
            <person name="De Goeij J.M."/>
            <person name="Aranda M."/>
            <person name="Bell S.C."/>
            <person name="Webster N.S."/>
        </authorList>
    </citation>
    <scope>NUCLEOTIDE SEQUENCE</scope>
    <source>
        <strain evidence="2">SB0676_bin_10</strain>
    </source>
</reference>
<dbReference type="InterPro" id="IPR001375">
    <property type="entry name" value="Peptidase_S9_cat"/>
</dbReference>
<dbReference type="GO" id="GO:0008236">
    <property type="term" value="F:serine-type peptidase activity"/>
    <property type="evidence" value="ECO:0007669"/>
    <property type="project" value="InterPro"/>
</dbReference>
<dbReference type="InterPro" id="IPR011042">
    <property type="entry name" value="6-blade_b-propeller_TolB-like"/>
</dbReference>
<dbReference type="Gene3D" id="2.120.10.30">
    <property type="entry name" value="TolB, C-terminal domain"/>
    <property type="match status" value="1"/>
</dbReference>
<dbReference type="PANTHER" id="PTHR43056">
    <property type="entry name" value="PEPTIDASE S9 PROLYL OLIGOPEPTIDASE"/>
    <property type="match status" value="1"/>
</dbReference>
<name>A0A6B1F459_9SYNE</name>
<dbReference type="AlphaFoldDB" id="A0A6B1F459"/>
<sequence length="626" mass="68647">MVLDPAQPLPASAVVGTVPNWKEPWLVGQRLFWLEQRPWEQGRTTLMTQADGQRRELTPGNWNLRTSLHGFGGAPVAFGHRHAVVVNQTRTGPALWLLNLHGLTPLRRLCQPDVVAMGDGCLHEQGRFWIGIWEQEGRDVLTRVCLHTGASRSLRAEADFCSSPSLSPDGRHLLWLEWDLPAMPWQRSRLWLAQLGEDGGLRDPQCLAGDDGAAESVFQPQWLPDGGVVMASDRNGYWNLHHLAPDHLNSPQPPWRPLLPMAADFGLPQWVAGMSTTAVWEKGLVAACCRHGCWGLGCLQWSSSHTPTPHWRVLKLPFTEISNLRADGRRAVALAAGPRQPSGLLEVDLVGGHWRHTCAGIGAGANPLGTAPISTPEAFWFPGHGGRRTHGWLYRPVASAGLPPLLVRCHGGPTAMARPCFSLETQFWISRGWAVLDVNYGGSSGFGRAYRQRLDGAWGVVDVEDCTAGVRAVAAAGWADPERVAVSGGSAGGFTALGCLCSSNLFRVGACRYGVTDLAALTQDTHRFERGYAESLVGPWPAAGQRYRDRSPLHRVRHGQGPVVLFQGLKDQVVLPEQAERMAAALRQRDVTVEVHVYPEEGHGFRDGRVQQEVLLCTEAFFRKHL</sequence>
<dbReference type="Gene3D" id="3.40.50.1820">
    <property type="entry name" value="alpha/beta hydrolase"/>
    <property type="match status" value="1"/>
</dbReference>
<evidence type="ECO:0000313" key="2">
    <source>
        <dbReference type="EMBL" id="MYG37771.1"/>
    </source>
</evidence>
<comment type="caution">
    <text evidence="2">The sequence shown here is derived from an EMBL/GenBank/DDBJ whole genome shotgun (WGS) entry which is preliminary data.</text>
</comment>
<accession>A0A6B1F459</accession>
<dbReference type="GO" id="GO:0006508">
    <property type="term" value="P:proteolysis"/>
    <property type="evidence" value="ECO:0007669"/>
    <property type="project" value="InterPro"/>
</dbReference>
<protein>
    <submittedName>
        <fullName evidence="2">S9 family peptidase</fullName>
    </submittedName>
</protein>